<organism evidence="2 3">
    <name type="scientific">Senna tora</name>
    <dbReference type="NCBI Taxonomy" id="362788"/>
    <lineage>
        <taxon>Eukaryota</taxon>
        <taxon>Viridiplantae</taxon>
        <taxon>Streptophyta</taxon>
        <taxon>Embryophyta</taxon>
        <taxon>Tracheophyta</taxon>
        <taxon>Spermatophyta</taxon>
        <taxon>Magnoliopsida</taxon>
        <taxon>eudicotyledons</taxon>
        <taxon>Gunneridae</taxon>
        <taxon>Pentapetalae</taxon>
        <taxon>rosids</taxon>
        <taxon>fabids</taxon>
        <taxon>Fabales</taxon>
        <taxon>Fabaceae</taxon>
        <taxon>Caesalpinioideae</taxon>
        <taxon>Cassia clade</taxon>
        <taxon>Senna</taxon>
    </lineage>
</organism>
<feature type="region of interest" description="Disordered" evidence="1">
    <location>
        <begin position="18"/>
        <end position="38"/>
    </location>
</feature>
<gene>
    <name evidence="2" type="ORF">G2W53_036902</name>
</gene>
<evidence type="ECO:0000256" key="1">
    <source>
        <dbReference type="SAM" id="MobiDB-lite"/>
    </source>
</evidence>
<proteinExistence type="predicted"/>
<dbReference type="AlphaFoldDB" id="A0A834SUJ0"/>
<evidence type="ECO:0000313" key="2">
    <source>
        <dbReference type="EMBL" id="KAF7810159.1"/>
    </source>
</evidence>
<name>A0A834SUJ0_9FABA</name>
<protein>
    <submittedName>
        <fullName evidence="2">Uncharacterized protein</fullName>
    </submittedName>
</protein>
<feature type="compositionally biased region" description="Basic and acidic residues" evidence="1">
    <location>
        <begin position="18"/>
        <end position="27"/>
    </location>
</feature>
<sequence>MENSKPILTPVEEKLKLIKENKDEKGHQNGPATKDFGV</sequence>
<evidence type="ECO:0000313" key="3">
    <source>
        <dbReference type="Proteomes" id="UP000634136"/>
    </source>
</evidence>
<reference evidence="2" key="1">
    <citation type="submission" date="2020-09" db="EMBL/GenBank/DDBJ databases">
        <title>Genome-Enabled Discovery of Anthraquinone Biosynthesis in Senna tora.</title>
        <authorList>
            <person name="Kang S.-H."/>
            <person name="Pandey R.P."/>
            <person name="Lee C.-M."/>
            <person name="Sim J.-S."/>
            <person name="Jeong J.-T."/>
            <person name="Choi B.-S."/>
            <person name="Jung M."/>
            <person name="Ginzburg D."/>
            <person name="Zhao K."/>
            <person name="Won S.Y."/>
            <person name="Oh T.-J."/>
            <person name="Yu Y."/>
            <person name="Kim N.-H."/>
            <person name="Lee O.R."/>
            <person name="Lee T.-H."/>
            <person name="Bashyal P."/>
            <person name="Kim T.-S."/>
            <person name="Lee W.-H."/>
            <person name="Kawkins C."/>
            <person name="Kim C.-K."/>
            <person name="Kim J.S."/>
            <person name="Ahn B.O."/>
            <person name="Rhee S.Y."/>
            <person name="Sohng J.K."/>
        </authorList>
    </citation>
    <scope>NUCLEOTIDE SEQUENCE</scope>
    <source>
        <tissue evidence="2">Leaf</tissue>
    </source>
</reference>
<comment type="caution">
    <text evidence="2">The sequence shown here is derived from an EMBL/GenBank/DDBJ whole genome shotgun (WGS) entry which is preliminary data.</text>
</comment>
<keyword evidence="3" id="KW-1185">Reference proteome</keyword>
<dbReference type="Proteomes" id="UP000634136">
    <property type="component" value="Unassembled WGS sequence"/>
</dbReference>
<accession>A0A834SUJ0</accession>
<dbReference type="EMBL" id="JAAIUW010000011">
    <property type="protein sequence ID" value="KAF7810159.1"/>
    <property type="molecule type" value="Genomic_DNA"/>
</dbReference>